<dbReference type="KEGG" id="spse:SULPSESMR1_02539"/>
<organism evidence="3 4">
    <name type="scientific">Pseudosulfitobacter pseudonitzschiae</name>
    <dbReference type="NCBI Taxonomy" id="1402135"/>
    <lineage>
        <taxon>Bacteria</taxon>
        <taxon>Pseudomonadati</taxon>
        <taxon>Pseudomonadota</taxon>
        <taxon>Alphaproteobacteria</taxon>
        <taxon>Rhodobacterales</taxon>
        <taxon>Roseobacteraceae</taxon>
        <taxon>Pseudosulfitobacter</taxon>
    </lineage>
</organism>
<evidence type="ECO:0000313" key="3">
    <source>
        <dbReference type="EMBL" id="ASM73336.1"/>
    </source>
</evidence>
<dbReference type="Pfam" id="PF13400">
    <property type="entry name" value="Tad"/>
    <property type="match status" value="1"/>
</dbReference>
<dbReference type="InterPro" id="IPR028087">
    <property type="entry name" value="Tad_N"/>
</dbReference>
<reference evidence="3 4" key="1">
    <citation type="submission" date="2017-07" db="EMBL/GenBank/DDBJ databases">
        <title>Genome Sequence of Sulfitobacter pseudonitzschiae Strain SMR1 Isolated from a culture of the Diatom Skeletonema marinoi.</title>
        <authorList>
            <person name="Topel M."/>
            <person name="Pinder M.I.M."/>
            <person name="Johansson O.N."/>
            <person name="Kourtchenko O."/>
            <person name="Godhe A."/>
            <person name="Clarke A.K."/>
        </authorList>
    </citation>
    <scope>NUCLEOTIDE SEQUENCE [LARGE SCALE GENOMIC DNA]</scope>
    <source>
        <strain evidence="3 4">SMR1</strain>
    </source>
</reference>
<keyword evidence="4" id="KW-1185">Reference proteome</keyword>
<dbReference type="OrthoDB" id="7522752at2"/>
<dbReference type="SUPFAM" id="SSF53300">
    <property type="entry name" value="vWA-like"/>
    <property type="match status" value="1"/>
</dbReference>
<dbReference type="Proteomes" id="UP000199754">
    <property type="component" value="Chromosome"/>
</dbReference>
<sequence length="477" mass="54120">MTRIPHDTTFGSACVRTNGVAKRLRGFVRDDDGSMTIFACFLLMMMLLVGGIGIDLMRNEMERTRLQNTMDRAVLAAADLDQELSPEAVVTDYFEKSGLGSYLNSVTVNEGLNFRTVTANASTKSPTRFMRLMGVPELHVPAVGQASERIANVEISLVLDISGSMASNSKIYNLRNAASVFVDTVIRPETEDLVSLSLVPYSEHVNVGEAIFNELWTRHIHNFSHCLEIPDAEFSNASFNLSRRYDQMQHFQWNYDGRNNDRSDTVCPRYSYETVTPLSQNAYQLKQQISQFQPRAGTSIFLGMKWATALLDPSFRPVVTSLIGKNDIDSEFTGRPVSYDDIETLKTIILMTDGKNDRSNRIADWAYDSSSDYVHWNNYNFNWYLSRYVNSRDYRYYYESNHYTATQGDYLLDNICDAAKDKGIVIWAIGFEVDEHGANEMKNCASTPSHFFRVEGVEITEAFKAIARTINQLRLTQ</sequence>
<gene>
    <name evidence="3" type="ORF">SULPSESMR1_02539</name>
</gene>
<evidence type="ECO:0000259" key="2">
    <source>
        <dbReference type="PROSITE" id="PS50234"/>
    </source>
</evidence>
<name>A0A221K2W2_9RHOB</name>
<dbReference type="AlphaFoldDB" id="A0A221K2W2"/>
<dbReference type="STRING" id="1402135.SAMN05444149_103324"/>
<evidence type="ECO:0000313" key="4">
    <source>
        <dbReference type="Proteomes" id="UP000199754"/>
    </source>
</evidence>
<dbReference type="EMBL" id="CP022415">
    <property type="protein sequence ID" value="ASM73336.1"/>
    <property type="molecule type" value="Genomic_DNA"/>
</dbReference>
<keyword evidence="1" id="KW-1133">Transmembrane helix</keyword>
<dbReference type="Gene3D" id="3.40.50.410">
    <property type="entry name" value="von Willebrand factor, type A domain"/>
    <property type="match status" value="1"/>
</dbReference>
<dbReference type="InterPro" id="IPR036465">
    <property type="entry name" value="vWFA_dom_sf"/>
</dbReference>
<feature type="domain" description="VWFA" evidence="2">
    <location>
        <begin position="154"/>
        <end position="473"/>
    </location>
</feature>
<dbReference type="PROSITE" id="PS50234">
    <property type="entry name" value="VWFA"/>
    <property type="match status" value="1"/>
</dbReference>
<dbReference type="RefSeq" id="WP_089421131.1">
    <property type="nucleotide sequence ID" value="NZ_CP022415.1"/>
</dbReference>
<proteinExistence type="predicted"/>
<keyword evidence="1" id="KW-0472">Membrane</keyword>
<evidence type="ECO:0000256" key="1">
    <source>
        <dbReference type="SAM" id="Phobius"/>
    </source>
</evidence>
<feature type="transmembrane region" description="Helical" evidence="1">
    <location>
        <begin position="35"/>
        <end position="57"/>
    </location>
</feature>
<dbReference type="InterPro" id="IPR002035">
    <property type="entry name" value="VWF_A"/>
</dbReference>
<protein>
    <submittedName>
        <fullName evidence="3">Putative Flp pilus-assembly TadE/G-like protein</fullName>
    </submittedName>
</protein>
<keyword evidence="1" id="KW-0812">Transmembrane</keyword>
<accession>A0A221K2W2</accession>